<dbReference type="PANTHER" id="PTHR25464:SF2">
    <property type="entry name" value="RING-TYPE DOMAIN-CONTAINING PROTEIN"/>
    <property type="match status" value="1"/>
</dbReference>
<keyword evidence="9" id="KW-1185">Reference proteome</keyword>
<keyword evidence="3" id="KW-0862">Zinc</keyword>
<dbReference type="PROSITE" id="PS00518">
    <property type="entry name" value="ZF_RING_1"/>
    <property type="match status" value="1"/>
</dbReference>
<dbReference type="InterPro" id="IPR001841">
    <property type="entry name" value="Znf_RING"/>
</dbReference>
<dbReference type="Pfam" id="PF13445">
    <property type="entry name" value="zf-RING_UBOX"/>
    <property type="match status" value="1"/>
</dbReference>
<dbReference type="Gene3D" id="3.30.40.10">
    <property type="entry name" value="Zinc/RING finger domain, C3HC4 (zinc finger)"/>
    <property type="match status" value="1"/>
</dbReference>
<keyword evidence="1" id="KW-0479">Metal-binding</keyword>
<proteinExistence type="predicted"/>
<evidence type="ECO:0000256" key="2">
    <source>
        <dbReference type="ARBA" id="ARBA00022771"/>
    </source>
</evidence>
<dbReference type="AlphaFoldDB" id="A0A2G5VHP8"/>
<evidence type="ECO:0000256" key="5">
    <source>
        <dbReference type="SAM" id="MobiDB-lite"/>
    </source>
</evidence>
<evidence type="ECO:0000256" key="4">
    <source>
        <dbReference type="PROSITE-ProRule" id="PRU00175"/>
    </source>
</evidence>
<accession>A0A2G5VHP8</accession>
<dbReference type="InterPro" id="IPR017907">
    <property type="entry name" value="Znf_RING_CS"/>
</dbReference>
<dbReference type="PANTHER" id="PTHR25464">
    <property type="entry name" value="TRIPARTITE MOTIF-CONTAINING PROTEIN 2-LIKE PROTEIN"/>
    <property type="match status" value="1"/>
</dbReference>
<evidence type="ECO:0000259" key="7">
    <source>
        <dbReference type="PROSITE" id="PS50089"/>
    </source>
</evidence>
<dbReference type="STRING" id="1611254.A0A2G5VHP8"/>
<comment type="caution">
    <text evidence="8">The sequence shown here is derived from an EMBL/GenBank/DDBJ whole genome shotgun (WGS) entry which is preliminary data.</text>
</comment>
<sequence length="499" mass="56531">MWDMQKLRSFEEVWRLVNERIAHGNNSFGLDALAHTKPAEYDTRILIYLRKISYFLEYHRSIFTMSLVPKDYLTDVSIRDTKLAVKPCCSICMEEFDSNIHLPKVLKCGHTFCGSCLDKAISSIQVSHYGDGGVNTSFCCPLCRRSEEIPNTGASGFPNNHQLLDVIASNDSRFLTCNVCKMTGSESTFHICRECTLSEKDYDIQKIDEEPPLHPDSYATCSTCVLKLHNTPEHTVVEYAPIRIHYGFTKNLNSVAVLKARMIKESAEARLVLGTILDRVAQSDKEVEEMVTLMKKAKSSQRLSLIFDKYTKEMTSNITIMEVISKEGKKLNDMVTEKTNLLEKGNAQISGLHCFAEPPNMKEILKISEATQSPPSPDENMDILDSEEAEEADTQLQSTEASAEEPTLRRSISQQTLTDHQQESHVIDLVSNEESIWNILSSTWETICYNINRIHQVLNHGANIRNRNNYNQEINEISPYVLAVPVFALLAILIYTIVF</sequence>
<dbReference type="SMART" id="SM00184">
    <property type="entry name" value="RING"/>
    <property type="match status" value="1"/>
</dbReference>
<evidence type="ECO:0000313" key="9">
    <source>
        <dbReference type="Proteomes" id="UP000230233"/>
    </source>
</evidence>
<evidence type="ECO:0000256" key="1">
    <source>
        <dbReference type="ARBA" id="ARBA00022723"/>
    </source>
</evidence>
<protein>
    <recommendedName>
        <fullName evidence="7">RING-type domain-containing protein</fullName>
    </recommendedName>
</protein>
<dbReference type="GO" id="GO:0008270">
    <property type="term" value="F:zinc ion binding"/>
    <property type="evidence" value="ECO:0007669"/>
    <property type="project" value="UniProtKB-KW"/>
</dbReference>
<keyword evidence="6" id="KW-0812">Transmembrane</keyword>
<name>A0A2G5VHP8_9PELO</name>
<reference evidence="9" key="1">
    <citation type="submission" date="2017-10" db="EMBL/GenBank/DDBJ databases">
        <title>Rapid genome shrinkage in a self-fertile nematode reveals novel sperm competition proteins.</title>
        <authorList>
            <person name="Yin D."/>
            <person name="Schwarz E.M."/>
            <person name="Thomas C.G."/>
            <person name="Felde R.L."/>
            <person name="Korf I.F."/>
            <person name="Cutter A.D."/>
            <person name="Schartner C.M."/>
            <person name="Ralston E.J."/>
            <person name="Meyer B.J."/>
            <person name="Haag E.S."/>
        </authorList>
    </citation>
    <scope>NUCLEOTIDE SEQUENCE [LARGE SCALE GENOMIC DNA]</scope>
    <source>
        <strain evidence="9">JU1422</strain>
    </source>
</reference>
<organism evidence="8 9">
    <name type="scientific">Caenorhabditis nigoni</name>
    <dbReference type="NCBI Taxonomy" id="1611254"/>
    <lineage>
        <taxon>Eukaryota</taxon>
        <taxon>Metazoa</taxon>
        <taxon>Ecdysozoa</taxon>
        <taxon>Nematoda</taxon>
        <taxon>Chromadorea</taxon>
        <taxon>Rhabditida</taxon>
        <taxon>Rhabditina</taxon>
        <taxon>Rhabditomorpha</taxon>
        <taxon>Rhabditoidea</taxon>
        <taxon>Rhabditidae</taxon>
        <taxon>Peloderinae</taxon>
        <taxon>Caenorhabditis</taxon>
    </lineage>
</organism>
<evidence type="ECO:0000256" key="3">
    <source>
        <dbReference type="ARBA" id="ARBA00022833"/>
    </source>
</evidence>
<feature type="domain" description="RING-type" evidence="7">
    <location>
        <begin position="89"/>
        <end position="144"/>
    </location>
</feature>
<dbReference type="InterPro" id="IPR013083">
    <property type="entry name" value="Znf_RING/FYVE/PHD"/>
</dbReference>
<evidence type="ECO:0000313" key="8">
    <source>
        <dbReference type="EMBL" id="PIC51294.1"/>
    </source>
</evidence>
<feature type="transmembrane region" description="Helical" evidence="6">
    <location>
        <begin position="477"/>
        <end position="498"/>
    </location>
</feature>
<feature type="region of interest" description="Disordered" evidence="5">
    <location>
        <begin position="388"/>
        <end position="408"/>
    </location>
</feature>
<dbReference type="PROSITE" id="PS50089">
    <property type="entry name" value="ZF_RING_2"/>
    <property type="match status" value="1"/>
</dbReference>
<dbReference type="Proteomes" id="UP000230233">
    <property type="component" value="Chromosome I"/>
</dbReference>
<dbReference type="SUPFAM" id="SSF57850">
    <property type="entry name" value="RING/U-box"/>
    <property type="match status" value="1"/>
</dbReference>
<keyword evidence="6" id="KW-0472">Membrane</keyword>
<dbReference type="EMBL" id="PDUG01000001">
    <property type="protein sequence ID" value="PIC51294.1"/>
    <property type="molecule type" value="Genomic_DNA"/>
</dbReference>
<evidence type="ECO:0000256" key="6">
    <source>
        <dbReference type="SAM" id="Phobius"/>
    </source>
</evidence>
<gene>
    <name evidence="8" type="primary">Cnig_chr_I.g1859</name>
    <name evidence="8" type="ORF">B9Z55_001859</name>
</gene>
<dbReference type="InterPro" id="IPR027370">
    <property type="entry name" value="Znf-RING_euk"/>
</dbReference>
<dbReference type="OrthoDB" id="5808232at2759"/>
<keyword evidence="6" id="KW-1133">Transmembrane helix</keyword>
<keyword evidence="2 4" id="KW-0863">Zinc-finger</keyword>